<keyword evidence="7" id="KW-0732">Signal</keyword>
<dbReference type="OrthoDB" id="408954at2759"/>
<dbReference type="EMBL" id="GL832955">
    <property type="protein sequence ID" value="EGD72456.1"/>
    <property type="molecule type" value="Genomic_DNA"/>
</dbReference>
<protein>
    <submittedName>
        <fullName evidence="9">Lathosterol oxidase</fullName>
    </submittedName>
</protein>
<gene>
    <name evidence="9" type="ORF">PTSG_11590</name>
</gene>
<evidence type="ECO:0000256" key="4">
    <source>
        <dbReference type="ARBA" id="ARBA00023136"/>
    </source>
</evidence>
<feature type="region of interest" description="Disordered" evidence="5">
    <location>
        <begin position="182"/>
        <end position="214"/>
    </location>
</feature>
<proteinExistence type="predicted"/>
<evidence type="ECO:0000313" key="9">
    <source>
        <dbReference type="EMBL" id="EGD72456.1"/>
    </source>
</evidence>
<feature type="chain" id="PRO_5003290054" evidence="7">
    <location>
        <begin position="25"/>
        <end position="214"/>
    </location>
</feature>
<dbReference type="PANTHER" id="PTHR11863">
    <property type="entry name" value="STEROL DESATURASE"/>
    <property type="match status" value="1"/>
</dbReference>
<dbReference type="InterPro" id="IPR006694">
    <property type="entry name" value="Fatty_acid_hydroxylase"/>
</dbReference>
<comment type="subcellular location">
    <subcellularLocation>
        <location evidence="1">Membrane</location>
    </subcellularLocation>
</comment>
<evidence type="ECO:0000256" key="6">
    <source>
        <dbReference type="SAM" id="Phobius"/>
    </source>
</evidence>
<evidence type="ECO:0000256" key="1">
    <source>
        <dbReference type="ARBA" id="ARBA00004370"/>
    </source>
</evidence>
<dbReference type="GO" id="GO:0016020">
    <property type="term" value="C:membrane"/>
    <property type="evidence" value="ECO:0007669"/>
    <property type="project" value="UniProtKB-SubCell"/>
</dbReference>
<dbReference type="eggNOG" id="KOG0872">
    <property type="taxonomic scope" value="Eukaryota"/>
</dbReference>
<dbReference type="GO" id="GO:0016491">
    <property type="term" value="F:oxidoreductase activity"/>
    <property type="evidence" value="ECO:0007669"/>
    <property type="project" value="InterPro"/>
</dbReference>
<sequence length="214" mass="24592">MASLKAVPLMAFLTAVMFLGEVRGYSKLYDNMDEYGGVQFLAFSFVTFLLFTDMCIYWIHRWLHHPLIYPLHKPHHLWKLPTPFASHAFHPLDGFAQSLPYHIYPYLFPLHKGMYLLLFVFVNLWSVGIHDNDYRLPGFLQPIINGAAHHTDHHLKFNYNYGQYFTLWDRLGGSYLHPSGYSGTGPHEQVKQHLARQNGGAKSNGNGVASKKSD</sequence>
<dbReference type="GO" id="GO:0005506">
    <property type="term" value="F:iron ion binding"/>
    <property type="evidence" value="ECO:0007669"/>
    <property type="project" value="InterPro"/>
</dbReference>
<evidence type="ECO:0000259" key="8">
    <source>
        <dbReference type="Pfam" id="PF04116"/>
    </source>
</evidence>
<accession>F2TWL0</accession>
<dbReference type="RefSeq" id="XP_004999025.1">
    <property type="nucleotide sequence ID" value="XM_004998968.1"/>
</dbReference>
<dbReference type="InterPro" id="IPR050307">
    <property type="entry name" value="Sterol_Desaturase_Related"/>
</dbReference>
<evidence type="ECO:0000313" key="10">
    <source>
        <dbReference type="Proteomes" id="UP000007799"/>
    </source>
</evidence>
<evidence type="ECO:0000256" key="7">
    <source>
        <dbReference type="SAM" id="SignalP"/>
    </source>
</evidence>
<keyword evidence="2 6" id="KW-0812">Transmembrane</keyword>
<dbReference type="STRING" id="946362.F2TWL0"/>
<dbReference type="GO" id="GO:0008610">
    <property type="term" value="P:lipid biosynthetic process"/>
    <property type="evidence" value="ECO:0007669"/>
    <property type="project" value="InterPro"/>
</dbReference>
<dbReference type="Proteomes" id="UP000007799">
    <property type="component" value="Unassembled WGS sequence"/>
</dbReference>
<dbReference type="FunCoup" id="F2TWL0">
    <property type="interactions" value="389"/>
</dbReference>
<evidence type="ECO:0000256" key="2">
    <source>
        <dbReference type="ARBA" id="ARBA00022692"/>
    </source>
</evidence>
<keyword evidence="10" id="KW-1185">Reference proteome</keyword>
<organism evidence="10">
    <name type="scientific">Salpingoeca rosetta (strain ATCC 50818 / BSB-021)</name>
    <dbReference type="NCBI Taxonomy" id="946362"/>
    <lineage>
        <taxon>Eukaryota</taxon>
        <taxon>Choanoflagellata</taxon>
        <taxon>Craspedida</taxon>
        <taxon>Salpingoecidae</taxon>
        <taxon>Salpingoeca</taxon>
    </lineage>
</organism>
<reference evidence="9" key="1">
    <citation type="submission" date="2009-08" db="EMBL/GenBank/DDBJ databases">
        <title>Annotation of Salpingoeca rosetta.</title>
        <authorList>
            <consortium name="The Broad Institute Genome Sequencing Platform"/>
            <person name="Russ C."/>
            <person name="Cuomo C."/>
            <person name="Burger G."/>
            <person name="Gray M.W."/>
            <person name="Holland P.W.H."/>
            <person name="King N."/>
            <person name="Lang F.B.F."/>
            <person name="Roger A.J."/>
            <person name="Ruiz-Trillo I."/>
            <person name="Young S.K."/>
            <person name="Zeng Q."/>
            <person name="Gargeya S."/>
            <person name="Alvarado L."/>
            <person name="Berlin A."/>
            <person name="Chapman S.B."/>
            <person name="Chen Z."/>
            <person name="Freedman E."/>
            <person name="Gellesch M."/>
            <person name="Goldberg J."/>
            <person name="Griggs A."/>
            <person name="Gujja S."/>
            <person name="Heilman E."/>
            <person name="Heiman D."/>
            <person name="Howarth C."/>
            <person name="Mehta T."/>
            <person name="Neiman D."/>
            <person name="Pearson M."/>
            <person name="Roberts A."/>
            <person name="Saif S."/>
            <person name="Shea T."/>
            <person name="Shenoy N."/>
            <person name="Sisk P."/>
            <person name="Stolte C."/>
            <person name="Sykes S."/>
            <person name="White J."/>
            <person name="Yandava C."/>
            <person name="Haas B."/>
            <person name="Nusbaum C."/>
            <person name="Birren B."/>
        </authorList>
    </citation>
    <scope>NUCLEOTIDE SEQUENCE [LARGE SCALE GENOMIC DNA]</scope>
    <source>
        <strain evidence="9">ATCC 50818</strain>
    </source>
</reference>
<keyword evidence="3 6" id="KW-1133">Transmembrane helix</keyword>
<feature type="transmembrane region" description="Helical" evidence="6">
    <location>
        <begin position="40"/>
        <end position="59"/>
    </location>
</feature>
<feature type="domain" description="Fatty acid hydroxylase" evidence="8">
    <location>
        <begin position="45"/>
        <end position="173"/>
    </location>
</feature>
<evidence type="ECO:0000256" key="5">
    <source>
        <dbReference type="SAM" id="MobiDB-lite"/>
    </source>
</evidence>
<evidence type="ECO:0000256" key="3">
    <source>
        <dbReference type="ARBA" id="ARBA00022989"/>
    </source>
</evidence>
<feature type="signal peptide" evidence="7">
    <location>
        <begin position="1"/>
        <end position="24"/>
    </location>
</feature>
<dbReference type="AlphaFoldDB" id="F2TWL0"/>
<dbReference type="Pfam" id="PF04116">
    <property type="entry name" value="FA_hydroxylase"/>
    <property type="match status" value="1"/>
</dbReference>
<name>F2TWL0_SALR5</name>
<dbReference type="GeneID" id="16067397"/>
<dbReference type="OMA" id="FVFICPM"/>
<dbReference type="KEGG" id="sre:PTSG_11590"/>
<dbReference type="InParanoid" id="F2TWL0"/>
<keyword evidence="4 6" id="KW-0472">Membrane</keyword>